<dbReference type="PROSITE" id="PS51725">
    <property type="entry name" value="ABM"/>
    <property type="match status" value="1"/>
</dbReference>
<keyword evidence="3" id="KW-1185">Reference proteome</keyword>
<dbReference type="GO" id="GO:0004497">
    <property type="term" value="F:monooxygenase activity"/>
    <property type="evidence" value="ECO:0007669"/>
    <property type="project" value="UniProtKB-KW"/>
</dbReference>
<keyword evidence="2" id="KW-0503">Monooxygenase</keyword>
<dbReference type="Gene3D" id="3.30.70.100">
    <property type="match status" value="1"/>
</dbReference>
<feature type="domain" description="ABM" evidence="1">
    <location>
        <begin position="3"/>
        <end position="91"/>
    </location>
</feature>
<keyword evidence="2" id="KW-0560">Oxidoreductase</keyword>
<sequence>MTVVVVTEYVAGPGQADRLRTALEALIEPALDNPCCLTFRPYLNPNDPAEMAVVEEWTDPAALTVHHTTVPWRHAEHVLAAVLARPATVRRWQDDHPPVAGRESTTLPP</sequence>
<dbReference type="InterPro" id="IPR011008">
    <property type="entry name" value="Dimeric_a/b-barrel"/>
</dbReference>
<evidence type="ECO:0000313" key="3">
    <source>
        <dbReference type="Proteomes" id="UP000272729"/>
    </source>
</evidence>
<gene>
    <name evidence="2" type="ORF">DFJ66_0981</name>
</gene>
<dbReference type="SUPFAM" id="SSF54909">
    <property type="entry name" value="Dimeric alpha+beta barrel"/>
    <property type="match status" value="1"/>
</dbReference>
<dbReference type="OrthoDB" id="5244470at2"/>
<accession>A0A495X3I9</accession>
<dbReference type="Pfam" id="PF03992">
    <property type="entry name" value="ABM"/>
    <property type="match status" value="1"/>
</dbReference>
<proteinExistence type="predicted"/>
<reference evidence="2 3" key="1">
    <citation type="submission" date="2018-10" db="EMBL/GenBank/DDBJ databases">
        <title>Sequencing the genomes of 1000 actinobacteria strains.</title>
        <authorList>
            <person name="Klenk H.-P."/>
        </authorList>
    </citation>
    <scope>NUCLEOTIDE SEQUENCE [LARGE SCALE GENOMIC DNA]</scope>
    <source>
        <strain evidence="2 3">DSM 43911</strain>
    </source>
</reference>
<evidence type="ECO:0000313" key="2">
    <source>
        <dbReference type="EMBL" id="RKT67805.1"/>
    </source>
</evidence>
<name>A0A495X3I9_9PSEU</name>
<dbReference type="Proteomes" id="UP000272729">
    <property type="component" value="Unassembled WGS sequence"/>
</dbReference>
<dbReference type="EMBL" id="RBXR01000001">
    <property type="protein sequence ID" value="RKT67805.1"/>
    <property type="molecule type" value="Genomic_DNA"/>
</dbReference>
<dbReference type="RefSeq" id="WP_121218348.1">
    <property type="nucleotide sequence ID" value="NZ_JBIUBA010000080.1"/>
</dbReference>
<organism evidence="2 3">
    <name type="scientific">Saccharothrix variisporea</name>
    <dbReference type="NCBI Taxonomy" id="543527"/>
    <lineage>
        <taxon>Bacteria</taxon>
        <taxon>Bacillati</taxon>
        <taxon>Actinomycetota</taxon>
        <taxon>Actinomycetes</taxon>
        <taxon>Pseudonocardiales</taxon>
        <taxon>Pseudonocardiaceae</taxon>
        <taxon>Saccharothrix</taxon>
    </lineage>
</organism>
<dbReference type="AlphaFoldDB" id="A0A495X3I9"/>
<comment type="caution">
    <text evidence="2">The sequence shown here is derived from an EMBL/GenBank/DDBJ whole genome shotgun (WGS) entry which is preliminary data.</text>
</comment>
<dbReference type="InterPro" id="IPR007138">
    <property type="entry name" value="ABM_dom"/>
</dbReference>
<evidence type="ECO:0000259" key="1">
    <source>
        <dbReference type="PROSITE" id="PS51725"/>
    </source>
</evidence>
<protein>
    <submittedName>
        <fullName evidence="2">Quinol monooxygenase YgiN</fullName>
    </submittedName>
</protein>